<sequence>MSEHPPPRAPVLGGPGAVAAGSGLLSLLLGAGFVAVSLAYNHGNLVPPLDDVYIHLQYSRQFGLGEPLRYQPGAPVTTGASSLLYTALLGGAYAIGFGDRWLLGFAVGLGLLCVAAASALTALVGHRWGGRAAGAWAGALTALSGPLLWGGASGMEVGLLAALLIGTLALYLHERPRFRWTPVLGALLALTRPEGMIVAAALVAAMLWTSYRAGRLRSPATLLVPLPLLAFLGQLLIFRLATGTSQANGVLAKSWLHAGLLRQPLEIADHTLRNLQSLVGALAGLTGQDVVPPLTVVFTVLGLVALAVHHRERTLALCLGAALAAALLSISTLTTAQWQNLRYLQPFLPLVLLLGVLGVASVASALRSRAALHSLLTVALLFTLLVTPSWALRLGQQASAMREGPVSVAQWISGNVPPGDVVAINDAGAAAWFGGHRTVDLIGLTTNGMAAPSLNGPGTLYEAVRRLPPDDRPDWFAVFDRWGGVPLADLGRAAVLGAEPVITFQLAGPARPISPTAPQTCQIDRSCDRVSVWKADWSLDGSADLPDVAVPGRITDHLNVGDMADEAAHGWTPDPPVLGLQPASLLDRAVVDGRVVADSGRRVVGGETFTLRGLTPGRPVTLTGRLGSDTPLAGDRTRVVAVDVDGRASGSWTLPEGMPWRQASFTILGDRVTRDEITVTTRPEHPFLAPYPDYRSYGWWVSAGG</sequence>
<feature type="transmembrane region" description="Helical" evidence="1">
    <location>
        <begin position="101"/>
        <end position="125"/>
    </location>
</feature>
<feature type="transmembrane region" description="Helical" evidence="1">
    <location>
        <begin position="146"/>
        <end position="172"/>
    </location>
</feature>
<feature type="transmembrane region" description="Helical" evidence="1">
    <location>
        <begin position="184"/>
        <end position="208"/>
    </location>
</feature>
<dbReference type="EMBL" id="JAGINU010000001">
    <property type="protein sequence ID" value="MBP2366100.1"/>
    <property type="molecule type" value="Genomic_DNA"/>
</dbReference>
<feature type="transmembrane region" description="Helical" evidence="1">
    <location>
        <begin position="373"/>
        <end position="392"/>
    </location>
</feature>
<keyword evidence="1" id="KW-1133">Transmembrane helix</keyword>
<keyword evidence="1" id="KW-0812">Transmembrane</keyword>
<feature type="transmembrane region" description="Helical" evidence="1">
    <location>
        <begin position="76"/>
        <end position="95"/>
    </location>
</feature>
<keyword evidence="3" id="KW-1185">Reference proteome</keyword>
<feature type="transmembrane region" description="Helical" evidence="1">
    <location>
        <begin position="347"/>
        <end position="366"/>
    </location>
</feature>
<evidence type="ECO:0000256" key="1">
    <source>
        <dbReference type="SAM" id="Phobius"/>
    </source>
</evidence>
<protein>
    <recommendedName>
        <fullName evidence="4">4-amino-4-deoxy-L-arabinose transferase-like glycosyltransferase</fullName>
    </recommendedName>
</protein>
<evidence type="ECO:0008006" key="4">
    <source>
        <dbReference type="Google" id="ProtNLM"/>
    </source>
</evidence>
<evidence type="ECO:0000313" key="3">
    <source>
        <dbReference type="Proteomes" id="UP001519295"/>
    </source>
</evidence>
<gene>
    <name evidence="2" type="ORF">JOF36_001796</name>
</gene>
<feature type="transmembrane region" description="Helical" evidence="1">
    <location>
        <begin position="290"/>
        <end position="308"/>
    </location>
</feature>
<reference evidence="2 3" key="1">
    <citation type="submission" date="2021-03" db="EMBL/GenBank/DDBJ databases">
        <title>Sequencing the genomes of 1000 actinobacteria strains.</title>
        <authorList>
            <person name="Klenk H.-P."/>
        </authorList>
    </citation>
    <scope>NUCLEOTIDE SEQUENCE [LARGE SCALE GENOMIC DNA]</scope>
    <source>
        <strain evidence="2 3">DSM 45256</strain>
    </source>
</reference>
<dbReference type="RefSeq" id="WP_210026110.1">
    <property type="nucleotide sequence ID" value="NZ_JAGINU010000001.1"/>
</dbReference>
<comment type="caution">
    <text evidence="2">The sequence shown here is derived from an EMBL/GenBank/DDBJ whole genome shotgun (WGS) entry which is preliminary data.</text>
</comment>
<feature type="transmembrane region" description="Helical" evidence="1">
    <location>
        <begin position="20"/>
        <end position="40"/>
    </location>
</feature>
<evidence type="ECO:0000313" key="2">
    <source>
        <dbReference type="EMBL" id="MBP2366100.1"/>
    </source>
</evidence>
<proteinExistence type="predicted"/>
<keyword evidence="1" id="KW-0472">Membrane</keyword>
<name>A0ABS4VQA2_9PSEU</name>
<feature type="transmembrane region" description="Helical" evidence="1">
    <location>
        <begin position="315"/>
        <end position="335"/>
    </location>
</feature>
<accession>A0ABS4VQA2</accession>
<dbReference type="Proteomes" id="UP001519295">
    <property type="component" value="Unassembled WGS sequence"/>
</dbReference>
<feature type="transmembrane region" description="Helical" evidence="1">
    <location>
        <begin position="220"/>
        <end position="241"/>
    </location>
</feature>
<organism evidence="2 3">
    <name type="scientific">Pseudonocardia parietis</name>
    <dbReference type="NCBI Taxonomy" id="570936"/>
    <lineage>
        <taxon>Bacteria</taxon>
        <taxon>Bacillati</taxon>
        <taxon>Actinomycetota</taxon>
        <taxon>Actinomycetes</taxon>
        <taxon>Pseudonocardiales</taxon>
        <taxon>Pseudonocardiaceae</taxon>
        <taxon>Pseudonocardia</taxon>
    </lineage>
</organism>